<gene>
    <name evidence="1" type="ORF">GW570_13295</name>
</gene>
<name>A0AAE7CDU5_9MICO</name>
<organism evidence="1 2">
    <name type="scientific">Clavibacter capsici</name>
    <dbReference type="NCBI Taxonomy" id="1874630"/>
    <lineage>
        <taxon>Bacteria</taxon>
        <taxon>Bacillati</taxon>
        <taxon>Actinomycetota</taxon>
        <taxon>Actinomycetes</taxon>
        <taxon>Micrococcales</taxon>
        <taxon>Microbacteriaceae</taxon>
        <taxon>Clavibacter</taxon>
    </lineage>
</organism>
<dbReference type="EMBL" id="CP048049">
    <property type="protein sequence ID" value="QIS45990.1"/>
    <property type="molecule type" value="Genomic_DNA"/>
</dbReference>
<evidence type="ECO:0000313" key="2">
    <source>
        <dbReference type="Proteomes" id="UP000503164"/>
    </source>
</evidence>
<reference evidence="1 2" key="1">
    <citation type="journal article" date="2020" name="Mol. Plant Pathol.">
        <title>Plasmid composition and the chpG gene determine the virulence level of Clavibacter capsici natural isolates in pepper.</title>
        <authorList>
            <person name="Hwang I.S."/>
            <person name="Lee H.M."/>
            <person name="Oh E.J."/>
            <person name="Lee S."/>
            <person name="Heu S."/>
            <person name="Oh C.S."/>
        </authorList>
    </citation>
    <scope>NUCLEOTIDE SEQUENCE [LARGE SCALE GENOMIC DNA]</scope>
    <source>
        <strain evidence="1 2">1101</strain>
    </source>
</reference>
<sequence length="193" mass="19325">MTLTAILPSLRRSIPDPLAAALWPAGTVATTTDLRVGDVSLVALAAERGTPGVVTGPAVERGSSGRASRTASASAVVLRILAVAPATDDAPRALFLDADIAGLACTWSELRLIGRASTAAARPATVGGASVRLPADVAAGDLLAVPVPAVVEVRGIRLVDASAPVVAPRAARLATVPVRVEAPVTVRALASAR</sequence>
<dbReference type="AlphaFoldDB" id="A0AAE7CDU5"/>
<evidence type="ECO:0000313" key="1">
    <source>
        <dbReference type="EMBL" id="QIS45990.1"/>
    </source>
</evidence>
<protein>
    <submittedName>
        <fullName evidence="1">Uncharacterized protein</fullName>
    </submittedName>
</protein>
<keyword evidence="2" id="KW-1185">Reference proteome</keyword>
<dbReference type="RefSeq" id="WP_167441255.1">
    <property type="nucleotide sequence ID" value="NZ_CP048049.1"/>
</dbReference>
<proteinExistence type="predicted"/>
<accession>A0AAE7CDU5</accession>
<dbReference type="Proteomes" id="UP000503164">
    <property type="component" value="Chromosome"/>
</dbReference>